<dbReference type="GO" id="GO:0005524">
    <property type="term" value="F:ATP binding"/>
    <property type="evidence" value="ECO:0007669"/>
    <property type="project" value="InterPro"/>
</dbReference>
<dbReference type="PROSITE" id="PS50011">
    <property type="entry name" value="PROTEIN_KINASE_DOM"/>
    <property type="match status" value="1"/>
</dbReference>
<keyword evidence="2" id="KW-0808">Transferase</keyword>
<dbReference type="GO" id="GO:0004672">
    <property type="term" value="F:protein kinase activity"/>
    <property type="evidence" value="ECO:0007669"/>
    <property type="project" value="InterPro"/>
</dbReference>
<dbReference type="Pfam" id="PF00069">
    <property type="entry name" value="Pkinase"/>
    <property type="match status" value="1"/>
</dbReference>
<evidence type="ECO:0000259" key="1">
    <source>
        <dbReference type="PROSITE" id="PS50011"/>
    </source>
</evidence>
<reference evidence="2" key="1">
    <citation type="submission" date="2019-02" db="EMBL/GenBank/DDBJ databases">
        <authorList>
            <person name="Gruber-Vodicka R. H."/>
            <person name="Seah K. B. B."/>
        </authorList>
    </citation>
    <scope>NUCLEOTIDE SEQUENCE</scope>
    <source>
        <strain evidence="2">BECK_BZ197</strain>
    </source>
</reference>
<dbReference type="InterPro" id="IPR011009">
    <property type="entry name" value="Kinase-like_dom_sf"/>
</dbReference>
<dbReference type="SMART" id="SM00220">
    <property type="entry name" value="S_TKc"/>
    <property type="match status" value="1"/>
</dbReference>
<dbReference type="SUPFAM" id="SSF56112">
    <property type="entry name" value="Protein kinase-like (PK-like)"/>
    <property type="match status" value="1"/>
</dbReference>
<keyword evidence="2" id="KW-0418">Kinase</keyword>
<dbReference type="AlphaFoldDB" id="A0A450XI47"/>
<proteinExistence type="predicted"/>
<sequence>MAVKSMRKATTTDGMVIEYRDEIIGSGAVKDVYFATDDVHAVAFFREPLDVAAMERLKMITGRYRERIFDQEAGGEYWKRLFCWPRKILHDENDRVGILAPRYEKHFFFKHGSVNNDTLLNIKGREKEGKWFASPTNRNRFLAEEERGDWLDYLRICILIARAVKRLHAAGLAHSDLSYKNVLVDPTGGNACIIDIDGLVVPGKFPPDVIGTPDFIAPEVVRTAHLDKGDPKRCLPCIDTDRHALAVLIYMYLLLRHPLRGGKVHDPNDCQKDEDLSMGEKALYVEHPLDRANRIRRDDLKPEEEFWSNTDGLPYTVAGPYLSKLFERAFMDGLHSPDKRPTADEWEQALVKTVDLIQPCQNKGCAQQWYVFDNTKSPKCPFCATPFKGQLPILNLYSTRHGGKYLPDNHRLMVYTGQSLFPWHINRLIVPNERLTSEQKKRVGYFSFHKGKWLLVNERLNGMFNASTKKEVPVGSAVELTEGLQLLFSREHGGRLAVVQVVAA</sequence>
<dbReference type="Gene3D" id="1.10.510.10">
    <property type="entry name" value="Transferase(Phosphotransferase) domain 1"/>
    <property type="match status" value="1"/>
</dbReference>
<gene>
    <name evidence="2" type="ORF">BECKMB1821G_GA0114241_10449</name>
</gene>
<feature type="domain" description="Protein kinase" evidence="1">
    <location>
        <begin position="18"/>
        <end position="351"/>
    </location>
</feature>
<protein>
    <submittedName>
        <fullName evidence="2">Protein kinase domain-containing protein</fullName>
    </submittedName>
</protein>
<accession>A0A450XI47</accession>
<dbReference type="InterPro" id="IPR000719">
    <property type="entry name" value="Prot_kinase_dom"/>
</dbReference>
<name>A0A450XI47_9GAMM</name>
<dbReference type="EMBL" id="CAADFO010000044">
    <property type="protein sequence ID" value="VFK28990.1"/>
    <property type="molecule type" value="Genomic_DNA"/>
</dbReference>
<evidence type="ECO:0000313" key="2">
    <source>
        <dbReference type="EMBL" id="VFK28990.1"/>
    </source>
</evidence>
<organism evidence="2">
    <name type="scientific">Candidatus Kentrum sp. MB</name>
    <dbReference type="NCBI Taxonomy" id="2138164"/>
    <lineage>
        <taxon>Bacteria</taxon>
        <taxon>Pseudomonadati</taxon>
        <taxon>Pseudomonadota</taxon>
        <taxon>Gammaproteobacteria</taxon>
        <taxon>Candidatus Kentrum</taxon>
    </lineage>
</organism>